<dbReference type="OrthoDB" id="430340at2759"/>
<accession>A0A7I8W900</accession>
<dbReference type="PANTHER" id="PTHR24049">
    <property type="entry name" value="CRUMBS FAMILY MEMBER"/>
    <property type="match status" value="1"/>
</dbReference>
<comment type="caution">
    <text evidence="9">The sequence shown here is derived from an EMBL/GenBank/DDBJ whole genome shotgun (WGS) entry which is preliminary data.</text>
</comment>
<evidence type="ECO:0000256" key="3">
    <source>
        <dbReference type="ARBA" id="ARBA00022737"/>
    </source>
</evidence>
<dbReference type="SUPFAM" id="SSF57196">
    <property type="entry name" value="EGF/Laminin"/>
    <property type="match status" value="3"/>
</dbReference>
<keyword evidence="1 6" id="KW-0245">EGF-like domain</keyword>
<dbReference type="SMART" id="SM00181">
    <property type="entry name" value="EGF"/>
    <property type="match status" value="3"/>
</dbReference>
<feature type="disulfide bond" evidence="6">
    <location>
        <begin position="143"/>
        <end position="152"/>
    </location>
</feature>
<dbReference type="FunFam" id="2.10.25.10:FF:000095">
    <property type="entry name" value="Notch, isoform B"/>
    <property type="match status" value="1"/>
</dbReference>
<dbReference type="GO" id="GO:0005886">
    <property type="term" value="C:plasma membrane"/>
    <property type="evidence" value="ECO:0007669"/>
    <property type="project" value="TreeGrafter"/>
</dbReference>
<evidence type="ECO:0000313" key="9">
    <source>
        <dbReference type="EMBL" id="CAD5124607.1"/>
    </source>
</evidence>
<feature type="disulfide bond" evidence="6">
    <location>
        <begin position="67"/>
        <end position="76"/>
    </location>
</feature>
<proteinExistence type="predicted"/>
<dbReference type="AlphaFoldDB" id="A0A7I8W900"/>
<dbReference type="PROSITE" id="PS50026">
    <property type="entry name" value="EGF_3"/>
    <property type="match status" value="3"/>
</dbReference>
<gene>
    <name evidence="9" type="ORF">DGYR_LOCUS12125</name>
</gene>
<dbReference type="InterPro" id="IPR051022">
    <property type="entry name" value="Notch_Cell-Fate_Det"/>
</dbReference>
<keyword evidence="3" id="KW-0677">Repeat</keyword>
<keyword evidence="10" id="KW-1185">Reference proteome</keyword>
<reference evidence="9 10" key="1">
    <citation type="submission" date="2020-08" db="EMBL/GenBank/DDBJ databases">
        <authorList>
            <person name="Hejnol A."/>
        </authorList>
    </citation>
    <scope>NUCLEOTIDE SEQUENCE [LARGE SCALE GENOMIC DNA]</scope>
</reference>
<dbReference type="Gene3D" id="2.10.25.10">
    <property type="entry name" value="Laminin"/>
    <property type="match status" value="3"/>
</dbReference>
<dbReference type="FunFam" id="2.10.25.10:FF:000185">
    <property type="entry name" value="basement membrane-specific heparan sulfate proteoglycan core protein-like"/>
    <property type="match status" value="1"/>
</dbReference>
<keyword evidence="4 6" id="KW-1015">Disulfide bond</keyword>
<dbReference type="CDD" id="cd00054">
    <property type="entry name" value="EGF_CA"/>
    <property type="match status" value="2"/>
</dbReference>
<dbReference type="GO" id="GO:0005509">
    <property type="term" value="F:calcium ion binding"/>
    <property type="evidence" value="ECO:0007669"/>
    <property type="project" value="InterPro"/>
</dbReference>
<protein>
    <recommendedName>
        <fullName evidence="8">EGF-like domain-containing protein</fullName>
    </recommendedName>
</protein>
<comment type="caution">
    <text evidence="6">Lacks conserved residue(s) required for the propagation of feature annotation.</text>
</comment>
<dbReference type="GO" id="GO:0032991">
    <property type="term" value="C:protein-containing complex"/>
    <property type="evidence" value="ECO:0007669"/>
    <property type="project" value="TreeGrafter"/>
</dbReference>
<evidence type="ECO:0000256" key="7">
    <source>
        <dbReference type="SAM" id="SignalP"/>
    </source>
</evidence>
<evidence type="ECO:0000256" key="4">
    <source>
        <dbReference type="ARBA" id="ARBA00023157"/>
    </source>
</evidence>
<organism evidence="9 10">
    <name type="scientific">Dimorphilus gyrociliatus</name>
    <dbReference type="NCBI Taxonomy" id="2664684"/>
    <lineage>
        <taxon>Eukaryota</taxon>
        <taxon>Metazoa</taxon>
        <taxon>Spiralia</taxon>
        <taxon>Lophotrochozoa</taxon>
        <taxon>Annelida</taxon>
        <taxon>Polychaeta</taxon>
        <taxon>Polychaeta incertae sedis</taxon>
        <taxon>Dinophilidae</taxon>
        <taxon>Dimorphilus</taxon>
    </lineage>
</organism>
<dbReference type="FunFam" id="2.10.25.10:FF:000012">
    <property type="entry name" value="Delta-like protein"/>
    <property type="match status" value="1"/>
</dbReference>
<dbReference type="InterPro" id="IPR001881">
    <property type="entry name" value="EGF-like_Ca-bd_dom"/>
</dbReference>
<feature type="signal peptide" evidence="7">
    <location>
        <begin position="1"/>
        <end position="16"/>
    </location>
</feature>
<evidence type="ECO:0000256" key="1">
    <source>
        <dbReference type="ARBA" id="ARBA00022536"/>
    </source>
</evidence>
<sequence length="165" mass="17730">MMLTIVVLCIVGQAISAPFGNRRLIIDEEEVAGRFSEMIMKPCDSSPCFNGGTCENLNDGSNFECRCLPTYLGTQCNIKVNFCLSEPCMNGATCSNTSTGPLCTCAAGFTGTVCQHLTNSCNSNPCLNNGICIESESSYVCSCKACFFGRDCERIVVDCQSDIVM</sequence>
<dbReference type="Pfam" id="PF12661">
    <property type="entry name" value="hEGF"/>
    <property type="match status" value="1"/>
</dbReference>
<feature type="chain" id="PRO_5029784313" description="EGF-like domain-containing protein" evidence="7">
    <location>
        <begin position="17"/>
        <end position="165"/>
    </location>
</feature>
<keyword evidence="2 7" id="KW-0732">Signal</keyword>
<evidence type="ECO:0000259" key="8">
    <source>
        <dbReference type="PROSITE" id="PS50026"/>
    </source>
</evidence>
<keyword evidence="5" id="KW-0325">Glycoprotein</keyword>
<name>A0A7I8W900_9ANNE</name>
<dbReference type="SMART" id="SM00179">
    <property type="entry name" value="EGF_CA"/>
    <property type="match status" value="3"/>
</dbReference>
<dbReference type="InterPro" id="IPR000742">
    <property type="entry name" value="EGF"/>
</dbReference>
<dbReference type="Proteomes" id="UP000549394">
    <property type="component" value="Unassembled WGS sequence"/>
</dbReference>
<evidence type="ECO:0000256" key="2">
    <source>
        <dbReference type="ARBA" id="ARBA00022729"/>
    </source>
</evidence>
<feature type="domain" description="EGF-like" evidence="8">
    <location>
        <begin position="79"/>
        <end position="115"/>
    </location>
</feature>
<dbReference type="Pfam" id="PF00008">
    <property type="entry name" value="EGF"/>
    <property type="match status" value="2"/>
</dbReference>
<dbReference type="InterPro" id="IPR013032">
    <property type="entry name" value="EGF-like_CS"/>
</dbReference>
<feature type="disulfide bond" evidence="6">
    <location>
        <begin position="48"/>
        <end position="65"/>
    </location>
</feature>
<evidence type="ECO:0000256" key="6">
    <source>
        <dbReference type="PROSITE-ProRule" id="PRU00076"/>
    </source>
</evidence>
<dbReference type="GO" id="GO:0045197">
    <property type="term" value="P:establishment or maintenance of epithelial cell apical/basal polarity"/>
    <property type="evidence" value="ECO:0007669"/>
    <property type="project" value="TreeGrafter"/>
</dbReference>
<dbReference type="PANTHER" id="PTHR24049:SF22">
    <property type="entry name" value="DROSOPHILA CRUMBS HOMOLOG"/>
    <property type="match status" value="1"/>
</dbReference>
<feature type="domain" description="EGF-like" evidence="8">
    <location>
        <begin position="39"/>
        <end position="77"/>
    </location>
</feature>
<feature type="disulfide bond" evidence="6">
    <location>
        <begin position="105"/>
        <end position="114"/>
    </location>
</feature>
<evidence type="ECO:0000256" key="5">
    <source>
        <dbReference type="ARBA" id="ARBA00023180"/>
    </source>
</evidence>
<evidence type="ECO:0000313" key="10">
    <source>
        <dbReference type="Proteomes" id="UP000549394"/>
    </source>
</evidence>
<dbReference type="EMBL" id="CAJFCJ010000022">
    <property type="protein sequence ID" value="CAD5124607.1"/>
    <property type="molecule type" value="Genomic_DNA"/>
</dbReference>
<dbReference type="GO" id="GO:0007157">
    <property type="term" value="P:heterophilic cell-cell adhesion via plasma membrane cell adhesion molecules"/>
    <property type="evidence" value="ECO:0007669"/>
    <property type="project" value="TreeGrafter"/>
</dbReference>
<feature type="domain" description="EGF-like" evidence="8">
    <location>
        <begin position="117"/>
        <end position="153"/>
    </location>
</feature>
<dbReference type="PROSITE" id="PS01186">
    <property type="entry name" value="EGF_2"/>
    <property type="match status" value="1"/>
</dbReference>
<dbReference type="PROSITE" id="PS00022">
    <property type="entry name" value="EGF_1"/>
    <property type="match status" value="3"/>
</dbReference>